<evidence type="ECO:0000256" key="3">
    <source>
        <dbReference type="ARBA" id="ARBA00022723"/>
    </source>
</evidence>
<dbReference type="GO" id="GO:0005524">
    <property type="term" value="F:ATP binding"/>
    <property type="evidence" value="ECO:0007669"/>
    <property type="project" value="UniProtKB-UniRule"/>
</dbReference>
<feature type="binding site" evidence="8">
    <location>
        <position position="780"/>
    </location>
    <ligand>
        <name>ATP</name>
        <dbReference type="ChEBI" id="CHEBI:30616"/>
    </ligand>
</feature>
<keyword evidence="2 8" id="KW-0436">Ligase</keyword>
<feature type="binding site" evidence="8">
    <location>
        <position position="346"/>
    </location>
    <ligand>
        <name>ATP</name>
        <dbReference type="ChEBI" id="CHEBI:30616"/>
    </ligand>
</feature>
<feature type="binding site" evidence="8">
    <location>
        <position position="506"/>
    </location>
    <ligand>
        <name>substrate</name>
    </ligand>
</feature>
<evidence type="ECO:0000256" key="1">
    <source>
        <dbReference type="ARBA" id="ARBA00022490"/>
    </source>
</evidence>
<evidence type="ECO:0000256" key="6">
    <source>
        <dbReference type="ARBA" id="ARBA00022840"/>
    </source>
</evidence>
<sequence>MRKLRFSQPNARLTAEWSCAKQGPVAQGPAEHPRETVPELCTYRLEIAVRPDLSDALATATSAQLAGLGPGGLRTRKVYLLDLDIGPAEAERVLAALTDPVAEVGAVGALPDDFGAPAGAAGDPWLLTIGFRPGVTDSVGTSVKRAAEDCLGRPLRGQVYTATTYAIWGLEAAEAERAARELHNPLIERATLERSPRPQAFTVPRAGGVHDAVVATVALRAADDATLMRISTQGLLALTLTEMRAIQRHFTAIGRDPTDAELECLAQTWSEHCKHKIFAAPIEYTDPAGRTRTIDRGLFRTYIRGATEAVAAARAAADGEAPFLVSVFHDNAGVVRFSDADHLVYKVETHNSPSALDPYGGAMTGIVGVNRDSLGTGLGADLLTNVWGYCFGEPDFAGQLPPGLMHPRKIRDGVHRGVIDGGNQSGIPYSRGWELFDARYAGKPLVYCGTVAVMPVTSAGRPTAEKVVRAGDVVVMLGGRIGKDGIHGATFSSVELDESSPVQAVQIGDPITQKMVADFLAEARALGLYSGLTDNGAGGLSSSIGEMAQLTGGADIDLARAPLKYPGLMPWEVLISEAQERMTLAVPKDRLEALLELARRREVEATPLGEFTRSGRLRATWAGRPVVDLELEFLHEGTPRVPLRARWSPPARPESPADAVAAVLGEERLAAAPGAIGQELLDMLSRPNMASNEHLARRYDHEVKGLSVVKPWVGARQDVPSTATVMRARHLRPEGVVLAEGVHPHYGDLDTDAMARACVDEAVRRALCAGARIDRLAALDNFCWPDPVQSEKTPDGEHKLAQLVRCCEGLRAACEAFGVPLISGKDSMKNDAHLGGVKISIPPTLLVSVIGQMPDVRRALDLAPIAAGDLVFVLGPTGRHLGGSELARQRGLTLPGVPTTDLAAAAARYAAFAAARDAGLVRSAHVAGRGGLAVALAHMTLAGELGVEVEVTDGLLRPVPEDMPLTPAEFLFSESTGRIVFTCKPAAAAELTARLGLHGLQALGRIAAPGPDGGGWLRVRRGAQALVELSAAALRERFRPAALHGPPAPLPARAQEVRR</sequence>
<feature type="active site" evidence="8">
    <location>
        <position position="272"/>
    </location>
</feature>
<evidence type="ECO:0000259" key="11">
    <source>
        <dbReference type="Pfam" id="PF18072"/>
    </source>
</evidence>
<dbReference type="Gene3D" id="1.10.8.750">
    <property type="entry name" value="Phosphoribosylformylglycinamidine synthase, linker domain"/>
    <property type="match status" value="1"/>
</dbReference>
<dbReference type="PANTHER" id="PTHR43555">
    <property type="entry name" value="PHOSPHORIBOSYLFORMYLGLYCINAMIDINE SYNTHASE SUBUNIT PURL"/>
    <property type="match status" value="1"/>
</dbReference>
<comment type="similarity">
    <text evidence="8">Belongs to the FGAMS family.</text>
</comment>
<dbReference type="AlphaFoldDB" id="A0A1I2HTM1"/>
<dbReference type="GO" id="GO:0000287">
    <property type="term" value="F:magnesium ion binding"/>
    <property type="evidence" value="ECO:0007669"/>
    <property type="project" value="UniProtKB-UniRule"/>
</dbReference>
<comment type="function">
    <text evidence="8">Part of the phosphoribosylformylglycinamidine synthase complex involved in the purines biosynthetic pathway. Catalyzes the ATP-dependent conversion of formylglycinamide ribonucleotide (FGAR) and glutamine to yield formylglycinamidine ribonucleotide (FGAM) and glutamate. The FGAM synthase complex is composed of three subunits. PurQ produces an ammonia molecule by converting glutamine to glutamate. PurL transfers the ammonia molecule to FGAR to form FGAM in an ATP-dependent manner. PurS interacts with PurQ and PurL and is thought to assist in the transfer of the ammonia molecule from PurQ to PurL.</text>
</comment>
<name>A0A1I2HTM1_9BACT</name>
<reference evidence="13" key="1">
    <citation type="submission" date="2016-10" db="EMBL/GenBank/DDBJ databases">
        <authorList>
            <person name="Varghese N."/>
            <person name="Submissions S."/>
        </authorList>
    </citation>
    <scope>NUCLEOTIDE SEQUENCE [LARGE SCALE GENOMIC DNA]</scope>
    <source>
        <strain evidence="13">ATCC 25963</strain>
    </source>
</reference>
<keyword evidence="5 8" id="KW-0658">Purine biosynthesis</keyword>
<dbReference type="CDD" id="cd02204">
    <property type="entry name" value="PurL_repeat2"/>
    <property type="match status" value="1"/>
</dbReference>
<dbReference type="InterPro" id="IPR016188">
    <property type="entry name" value="PurM-like_N"/>
</dbReference>
<comment type="caution">
    <text evidence="8">Lacks conserved residue(s) required for the propagation of feature annotation.</text>
</comment>
<proteinExistence type="inferred from homology"/>
<dbReference type="HAMAP" id="MF_00420">
    <property type="entry name" value="PurL_2"/>
    <property type="match status" value="1"/>
</dbReference>
<dbReference type="EC" id="6.3.5.3" evidence="8"/>
<evidence type="ECO:0000256" key="5">
    <source>
        <dbReference type="ARBA" id="ARBA00022755"/>
    </source>
</evidence>
<dbReference type="InterPro" id="IPR036921">
    <property type="entry name" value="PurM-like_N_sf"/>
</dbReference>
<evidence type="ECO:0000313" key="13">
    <source>
        <dbReference type="Proteomes" id="UP000199400"/>
    </source>
</evidence>
<keyword evidence="7 8" id="KW-0460">Magnesium</keyword>
<protein>
    <recommendedName>
        <fullName evidence="8">Phosphoribosylformylglycinamidine synthase subunit PurL</fullName>
        <shortName evidence="8">FGAM synthase</shortName>
        <ecNumber evidence="8">6.3.5.3</ecNumber>
    </recommendedName>
    <alternativeName>
        <fullName evidence="8">Formylglycinamide ribonucleotide amidotransferase subunit II</fullName>
        <shortName evidence="8">FGAR amidotransferase II</shortName>
        <shortName evidence="8">FGAR-AT II</shortName>
    </alternativeName>
    <alternativeName>
        <fullName evidence="8">Glutamine amidotransferase PurL</fullName>
    </alternativeName>
    <alternativeName>
        <fullName evidence="8">Phosphoribosylformylglycinamidine synthase subunit II</fullName>
    </alternativeName>
</protein>
<organism evidence="12 13">
    <name type="scientific">Nannocystis exedens</name>
    <dbReference type="NCBI Taxonomy" id="54"/>
    <lineage>
        <taxon>Bacteria</taxon>
        <taxon>Pseudomonadati</taxon>
        <taxon>Myxococcota</taxon>
        <taxon>Polyangia</taxon>
        <taxon>Nannocystales</taxon>
        <taxon>Nannocystaceae</taxon>
        <taxon>Nannocystis</taxon>
    </lineage>
</organism>
<dbReference type="Pfam" id="PF00586">
    <property type="entry name" value="AIRS"/>
    <property type="match status" value="2"/>
</dbReference>
<evidence type="ECO:0000256" key="8">
    <source>
        <dbReference type="HAMAP-Rule" id="MF_00420"/>
    </source>
</evidence>
<feature type="domain" description="Phosphoribosylformylglycinamidine synthase linker" evidence="11">
    <location>
        <begin position="227"/>
        <end position="276"/>
    </location>
</feature>
<dbReference type="InterPro" id="IPR036676">
    <property type="entry name" value="PurM-like_C_sf"/>
</dbReference>
<feature type="binding site" evidence="8">
    <location>
        <position position="824"/>
    </location>
    <ligand>
        <name>ATP</name>
        <dbReference type="ChEBI" id="CHEBI:30616"/>
    </ligand>
</feature>
<feature type="binding site" evidence="8">
    <location>
        <position position="348"/>
    </location>
    <ligand>
        <name>Mg(2+)</name>
        <dbReference type="ChEBI" id="CHEBI:18420"/>
        <label>1</label>
    </ligand>
</feature>
<keyword evidence="13" id="KW-1185">Reference proteome</keyword>
<feature type="domain" description="PurM-like C-terminal" evidence="10">
    <location>
        <begin position="469"/>
        <end position="621"/>
    </location>
</feature>
<feature type="binding site" evidence="8">
    <location>
        <position position="372"/>
    </location>
    <ligand>
        <name>Mg(2+)</name>
        <dbReference type="ChEBI" id="CHEBI:18420"/>
        <label>2</label>
    </ligand>
</feature>
<feature type="binding site" evidence="8">
    <location>
        <position position="534"/>
    </location>
    <ligand>
        <name>Mg(2+)</name>
        <dbReference type="ChEBI" id="CHEBI:18420"/>
        <label>2</label>
    </ligand>
</feature>
<dbReference type="Pfam" id="PF02769">
    <property type="entry name" value="AIRS_C"/>
    <property type="match status" value="2"/>
</dbReference>
<dbReference type="CDD" id="cd02203">
    <property type="entry name" value="PurL_repeat1"/>
    <property type="match status" value="1"/>
</dbReference>
<feature type="domain" description="PurM-like C-terminal" evidence="10">
    <location>
        <begin position="867"/>
        <end position="1006"/>
    </location>
</feature>
<feature type="domain" description="PurM-like N-terminal" evidence="9">
    <location>
        <begin position="738"/>
        <end position="837"/>
    </location>
</feature>
<comment type="subcellular location">
    <subcellularLocation>
        <location evidence="8">Cytoplasm</location>
    </subcellularLocation>
</comment>
<evidence type="ECO:0000259" key="10">
    <source>
        <dbReference type="Pfam" id="PF02769"/>
    </source>
</evidence>
<evidence type="ECO:0000256" key="7">
    <source>
        <dbReference type="ARBA" id="ARBA00022842"/>
    </source>
</evidence>
<dbReference type="InterPro" id="IPR010918">
    <property type="entry name" value="PurM-like_C_dom"/>
</dbReference>
<dbReference type="GO" id="GO:0006189">
    <property type="term" value="P:'de novo' IMP biosynthetic process"/>
    <property type="evidence" value="ECO:0007669"/>
    <property type="project" value="UniProtKB-UniRule"/>
</dbReference>
<evidence type="ECO:0000259" key="9">
    <source>
        <dbReference type="Pfam" id="PF00586"/>
    </source>
</evidence>
<feature type="domain" description="PurM-like N-terminal" evidence="9">
    <location>
        <begin position="330"/>
        <end position="453"/>
    </location>
</feature>
<gene>
    <name evidence="8" type="primary">purL</name>
    <name evidence="12" type="ORF">SAMN02745121_08201</name>
</gene>
<dbReference type="SUPFAM" id="SSF56042">
    <property type="entry name" value="PurM C-terminal domain-like"/>
    <property type="match status" value="2"/>
</dbReference>
<dbReference type="EMBL" id="FOMX01000048">
    <property type="protein sequence ID" value="SFF33229.1"/>
    <property type="molecule type" value="Genomic_DNA"/>
</dbReference>
<feature type="active site" description="Proton acceptor" evidence="8">
    <location>
        <position position="350"/>
    </location>
</feature>
<keyword evidence="3 8" id="KW-0479">Metal-binding</keyword>
<evidence type="ECO:0000313" key="12">
    <source>
        <dbReference type="EMBL" id="SFF33229.1"/>
    </source>
</evidence>
<comment type="subunit">
    <text evidence="8">Monomer. Part of the FGAM synthase complex composed of 1 PurL, 1 PurQ and 2 PurS subunits.</text>
</comment>
<dbReference type="InterPro" id="IPR041609">
    <property type="entry name" value="PurL_linker"/>
</dbReference>
<dbReference type="Gene3D" id="3.30.1330.10">
    <property type="entry name" value="PurM-like, N-terminal domain"/>
    <property type="match status" value="2"/>
</dbReference>
<comment type="catalytic activity">
    <reaction evidence="8">
        <text>N(2)-formyl-N(1)-(5-phospho-beta-D-ribosyl)glycinamide + L-glutamine + ATP + H2O = 2-formamido-N(1)-(5-O-phospho-beta-D-ribosyl)acetamidine + L-glutamate + ADP + phosphate + H(+)</text>
        <dbReference type="Rhea" id="RHEA:17129"/>
        <dbReference type="ChEBI" id="CHEBI:15377"/>
        <dbReference type="ChEBI" id="CHEBI:15378"/>
        <dbReference type="ChEBI" id="CHEBI:29985"/>
        <dbReference type="ChEBI" id="CHEBI:30616"/>
        <dbReference type="ChEBI" id="CHEBI:43474"/>
        <dbReference type="ChEBI" id="CHEBI:58359"/>
        <dbReference type="ChEBI" id="CHEBI:147286"/>
        <dbReference type="ChEBI" id="CHEBI:147287"/>
        <dbReference type="ChEBI" id="CHEBI:456216"/>
        <dbReference type="EC" id="6.3.5.3"/>
    </reaction>
</comment>
<dbReference type="SUPFAM" id="SSF55326">
    <property type="entry name" value="PurM N-terminal domain-like"/>
    <property type="match status" value="2"/>
</dbReference>
<dbReference type="Gene3D" id="3.90.650.10">
    <property type="entry name" value="PurM-like C-terminal domain"/>
    <property type="match status" value="2"/>
</dbReference>
<dbReference type="STRING" id="54.SAMN02745121_08201"/>
<dbReference type="PANTHER" id="PTHR43555:SF1">
    <property type="entry name" value="PHOSPHORIBOSYLFORMYLGLYCINAMIDINE SYNTHASE SUBUNIT PURL"/>
    <property type="match status" value="1"/>
</dbReference>
<keyword evidence="4 8" id="KW-0547">Nucleotide-binding</keyword>
<dbReference type="GO" id="GO:0004642">
    <property type="term" value="F:phosphoribosylformylglycinamidine synthase activity"/>
    <property type="evidence" value="ECO:0007669"/>
    <property type="project" value="UniProtKB-UniRule"/>
</dbReference>
<evidence type="ECO:0000256" key="2">
    <source>
        <dbReference type="ARBA" id="ARBA00022598"/>
    </source>
</evidence>
<dbReference type="GO" id="GO:0005737">
    <property type="term" value="C:cytoplasm"/>
    <property type="evidence" value="ECO:0007669"/>
    <property type="project" value="UniProtKB-SubCell"/>
</dbReference>
<comment type="pathway">
    <text evidence="8">Purine metabolism; IMP biosynthesis via de novo pathway; 5-amino-1-(5-phospho-D-ribosyl)imidazole from N(2)-formyl-N(1)-(5-phospho-D-ribosyl)glycinamide: step 1/2.</text>
</comment>
<feature type="binding site" evidence="8">
    <location>
        <position position="371"/>
    </location>
    <ligand>
        <name>substrate</name>
    </ligand>
</feature>
<dbReference type="InterPro" id="IPR010074">
    <property type="entry name" value="PRibForGlyAmidine_synth_PurL"/>
</dbReference>
<keyword evidence="6 8" id="KW-0067">ATP-binding</keyword>
<dbReference type="UniPathway" id="UPA00074">
    <property type="reaction ID" value="UER00128"/>
</dbReference>
<accession>A0A1I2HTM1</accession>
<keyword evidence="1 8" id="KW-0963">Cytoplasm</keyword>
<dbReference type="Proteomes" id="UP000199400">
    <property type="component" value="Unassembled WGS sequence"/>
</dbReference>
<dbReference type="Pfam" id="PF18072">
    <property type="entry name" value="FGAR-AT_linker"/>
    <property type="match status" value="1"/>
</dbReference>
<evidence type="ECO:0000256" key="4">
    <source>
        <dbReference type="ARBA" id="ARBA00022741"/>
    </source>
</evidence>
<feature type="binding site" evidence="8">
    <location>
        <position position="827"/>
    </location>
    <ligand>
        <name>substrate</name>
    </ligand>
</feature>